<dbReference type="NCBIfam" id="TIGR01088">
    <property type="entry name" value="aroQ"/>
    <property type="match status" value="1"/>
</dbReference>
<keyword evidence="6 7" id="KW-0456">Lyase</keyword>
<dbReference type="PANTHER" id="PTHR21272:SF3">
    <property type="entry name" value="CATABOLIC 3-DEHYDROQUINASE"/>
    <property type="match status" value="1"/>
</dbReference>
<feature type="site" description="Transition state stabilizer" evidence="7 10">
    <location>
        <position position="17"/>
    </location>
</feature>
<dbReference type="InterPro" id="IPR018509">
    <property type="entry name" value="DHquinase_II_CS"/>
</dbReference>
<evidence type="ECO:0000256" key="9">
    <source>
        <dbReference type="PIRSR" id="PIRSR001399-2"/>
    </source>
</evidence>
<comment type="pathway">
    <text evidence="2 7">Metabolic intermediate biosynthesis; chorismate biosynthesis; chorismate from D-erythrose 4-phosphate and phosphoenolpyruvate: step 3/7.</text>
</comment>
<evidence type="ECO:0000313" key="12">
    <source>
        <dbReference type="Proteomes" id="UP000267654"/>
    </source>
</evidence>
<sequence>MDILVIHGPNLNLLGKRESGWYGTVSLDEINELINKKAKELNCKVKIVQSNHEGEIVDAIQRAREWAKGVVINPAAYTHTSIAIRDALLAVGLPAVEVHLSNIYKREDFRHRSFIADVCIGQIAGLGPRGYLFALEALVSLLKNKEGR</sequence>
<dbReference type="SUPFAM" id="SSF52304">
    <property type="entry name" value="Type II 3-dehydroquinate dehydratase"/>
    <property type="match status" value="1"/>
</dbReference>
<evidence type="ECO:0000256" key="6">
    <source>
        <dbReference type="ARBA" id="ARBA00023239"/>
    </source>
</evidence>
<evidence type="ECO:0000256" key="8">
    <source>
        <dbReference type="PIRSR" id="PIRSR001399-1"/>
    </source>
</evidence>
<dbReference type="NCBIfam" id="NF003807">
    <property type="entry name" value="PRK05395.1-4"/>
    <property type="match status" value="1"/>
</dbReference>
<reference evidence="11 12" key="1">
    <citation type="submission" date="2018-06" db="EMBL/GenBank/DDBJ databases">
        <title>Extensive metabolic versatility and redundancy in microbially diverse, dynamic hydrothermal sediments.</title>
        <authorList>
            <person name="Dombrowski N."/>
            <person name="Teske A."/>
            <person name="Baker B.J."/>
        </authorList>
    </citation>
    <scope>NUCLEOTIDE SEQUENCE [LARGE SCALE GENOMIC DNA]</scope>
    <source>
        <strain evidence="11">B19_G9</strain>
    </source>
</reference>
<evidence type="ECO:0000256" key="7">
    <source>
        <dbReference type="HAMAP-Rule" id="MF_00169"/>
    </source>
</evidence>
<dbReference type="EMBL" id="QMQB01000078">
    <property type="protein sequence ID" value="RLE13640.1"/>
    <property type="molecule type" value="Genomic_DNA"/>
</dbReference>
<comment type="similarity">
    <text evidence="3 7">Belongs to the type-II 3-dehydroquinase family.</text>
</comment>
<dbReference type="UniPathway" id="UPA00053">
    <property type="reaction ID" value="UER00086"/>
</dbReference>
<feature type="binding site" evidence="7 9">
    <location>
        <position position="86"/>
    </location>
    <ligand>
        <name>substrate</name>
    </ligand>
</feature>
<dbReference type="NCBIfam" id="NF003806">
    <property type="entry name" value="PRK05395.1-3"/>
    <property type="match status" value="1"/>
</dbReference>
<dbReference type="CDD" id="cd00466">
    <property type="entry name" value="DHQase_II"/>
    <property type="match status" value="1"/>
</dbReference>
<keyword evidence="7" id="KW-0057">Aromatic amino acid biosynthesis</keyword>
<dbReference type="InterPro" id="IPR036441">
    <property type="entry name" value="DHquinase_II_sf"/>
</dbReference>
<comment type="caution">
    <text evidence="11">The sequence shown here is derived from an EMBL/GenBank/DDBJ whole genome shotgun (WGS) entry which is preliminary data.</text>
</comment>
<evidence type="ECO:0000256" key="3">
    <source>
        <dbReference type="ARBA" id="ARBA00011037"/>
    </source>
</evidence>
<dbReference type="NCBIfam" id="NF003804">
    <property type="entry name" value="PRK05395.1-1"/>
    <property type="match status" value="1"/>
</dbReference>
<dbReference type="GO" id="GO:0019631">
    <property type="term" value="P:quinate catabolic process"/>
    <property type="evidence" value="ECO:0007669"/>
    <property type="project" value="TreeGrafter"/>
</dbReference>
<dbReference type="GO" id="GO:0008652">
    <property type="term" value="P:amino acid biosynthetic process"/>
    <property type="evidence" value="ECO:0007669"/>
    <property type="project" value="UniProtKB-KW"/>
</dbReference>
<dbReference type="Pfam" id="PF01220">
    <property type="entry name" value="DHquinase_II"/>
    <property type="match status" value="1"/>
</dbReference>
<dbReference type="EC" id="4.2.1.10" evidence="5 7"/>
<name>A0A662DCZ6_UNCAE</name>
<comment type="function">
    <text evidence="7">Catalyzes a trans-dehydration via an enolate intermediate.</text>
</comment>
<dbReference type="GO" id="GO:0009073">
    <property type="term" value="P:aromatic amino acid family biosynthetic process"/>
    <property type="evidence" value="ECO:0007669"/>
    <property type="project" value="UniProtKB-KW"/>
</dbReference>
<dbReference type="HAMAP" id="MF_00169">
    <property type="entry name" value="AroQ"/>
    <property type="match status" value="1"/>
</dbReference>
<dbReference type="PIRSF" id="PIRSF001399">
    <property type="entry name" value="DHquinase_II"/>
    <property type="match status" value="1"/>
</dbReference>
<dbReference type="Proteomes" id="UP000267654">
    <property type="component" value="Unassembled WGS sequence"/>
</dbReference>
<keyword evidence="7" id="KW-0028">Amino-acid biosynthesis</keyword>
<feature type="binding site" evidence="7 9">
    <location>
        <begin position="100"/>
        <end position="101"/>
    </location>
    <ligand>
        <name>substrate</name>
    </ligand>
</feature>
<comment type="subunit">
    <text evidence="4 7">Homododecamer.</text>
</comment>
<evidence type="ECO:0000313" key="11">
    <source>
        <dbReference type="EMBL" id="RLE13640.1"/>
    </source>
</evidence>
<dbReference type="AlphaFoldDB" id="A0A662DCZ6"/>
<dbReference type="GO" id="GO:0003855">
    <property type="term" value="F:3-dehydroquinate dehydratase activity"/>
    <property type="evidence" value="ECO:0007669"/>
    <property type="project" value="UniProtKB-UniRule"/>
</dbReference>
<organism evidence="11 12">
    <name type="scientific">Aerophobetes bacterium</name>
    <dbReference type="NCBI Taxonomy" id="2030807"/>
    <lineage>
        <taxon>Bacteria</taxon>
        <taxon>Candidatus Aerophobota</taxon>
    </lineage>
</organism>
<dbReference type="GO" id="GO:0009423">
    <property type="term" value="P:chorismate biosynthetic process"/>
    <property type="evidence" value="ECO:0007669"/>
    <property type="project" value="UniProtKB-UniRule"/>
</dbReference>
<evidence type="ECO:0000256" key="5">
    <source>
        <dbReference type="ARBA" id="ARBA00012060"/>
    </source>
</evidence>
<gene>
    <name evidence="7 11" type="primary">aroQ</name>
    <name evidence="11" type="ORF">DRI96_02675</name>
</gene>
<dbReference type="PANTHER" id="PTHR21272">
    <property type="entry name" value="CATABOLIC 3-DEHYDROQUINASE"/>
    <property type="match status" value="1"/>
</dbReference>
<feature type="active site" description="Proton donor" evidence="7 8">
    <location>
        <position position="99"/>
    </location>
</feature>
<evidence type="ECO:0000256" key="4">
    <source>
        <dbReference type="ARBA" id="ARBA00011193"/>
    </source>
</evidence>
<dbReference type="NCBIfam" id="NF003805">
    <property type="entry name" value="PRK05395.1-2"/>
    <property type="match status" value="1"/>
</dbReference>
<feature type="binding site" evidence="7 9">
    <location>
        <position position="110"/>
    </location>
    <ligand>
        <name>substrate</name>
    </ligand>
</feature>
<evidence type="ECO:0000256" key="1">
    <source>
        <dbReference type="ARBA" id="ARBA00001864"/>
    </source>
</evidence>
<proteinExistence type="inferred from homology"/>
<feature type="binding site" evidence="7 9">
    <location>
        <position position="73"/>
    </location>
    <ligand>
        <name>substrate</name>
    </ligand>
</feature>
<feature type="binding site" evidence="7 9">
    <location>
        <position position="79"/>
    </location>
    <ligand>
        <name>substrate</name>
    </ligand>
</feature>
<dbReference type="Gene3D" id="3.40.50.9100">
    <property type="entry name" value="Dehydroquinase, class II"/>
    <property type="match status" value="1"/>
</dbReference>
<evidence type="ECO:0000256" key="2">
    <source>
        <dbReference type="ARBA" id="ARBA00004902"/>
    </source>
</evidence>
<comment type="catalytic activity">
    <reaction evidence="1 7">
        <text>3-dehydroquinate = 3-dehydroshikimate + H2O</text>
        <dbReference type="Rhea" id="RHEA:21096"/>
        <dbReference type="ChEBI" id="CHEBI:15377"/>
        <dbReference type="ChEBI" id="CHEBI:16630"/>
        <dbReference type="ChEBI" id="CHEBI:32364"/>
        <dbReference type="EC" id="4.2.1.10"/>
    </reaction>
</comment>
<evidence type="ECO:0000256" key="10">
    <source>
        <dbReference type="PIRSR" id="PIRSR001399-3"/>
    </source>
</evidence>
<dbReference type="PROSITE" id="PS01029">
    <property type="entry name" value="DEHYDROQUINASE_II"/>
    <property type="match status" value="1"/>
</dbReference>
<feature type="active site" description="Proton acceptor" evidence="7 8">
    <location>
        <position position="22"/>
    </location>
</feature>
<accession>A0A662DCZ6</accession>
<protein>
    <recommendedName>
        <fullName evidence="5 7">3-dehydroquinate dehydratase</fullName>
        <shortName evidence="7">3-dehydroquinase</shortName>
        <ecNumber evidence="5 7">4.2.1.10</ecNumber>
    </recommendedName>
    <alternativeName>
        <fullName evidence="7">Type II DHQase</fullName>
    </alternativeName>
</protein>
<dbReference type="InterPro" id="IPR001874">
    <property type="entry name" value="DHquinase_II"/>
</dbReference>